<dbReference type="InterPro" id="IPR051322">
    <property type="entry name" value="AA_ABC_Transporter_Permease"/>
</dbReference>
<evidence type="ECO:0000256" key="4">
    <source>
        <dbReference type="ARBA" id="ARBA00022475"/>
    </source>
</evidence>
<dbReference type="InterPro" id="IPR000515">
    <property type="entry name" value="MetI-like"/>
</dbReference>
<dbReference type="PROSITE" id="PS50928">
    <property type="entry name" value="ABC_TM1"/>
    <property type="match status" value="1"/>
</dbReference>
<gene>
    <name evidence="10" type="ORF">E5161_14455</name>
</gene>
<dbReference type="CDD" id="cd06261">
    <property type="entry name" value="TM_PBP2"/>
    <property type="match status" value="1"/>
</dbReference>
<keyword evidence="11" id="KW-1185">Reference proteome</keyword>
<evidence type="ECO:0000256" key="1">
    <source>
        <dbReference type="ARBA" id="ARBA00004651"/>
    </source>
</evidence>
<evidence type="ECO:0000256" key="7">
    <source>
        <dbReference type="ARBA" id="ARBA00023136"/>
    </source>
</evidence>
<dbReference type="GO" id="GO:0048473">
    <property type="term" value="P:D-methionine transmembrane transport"/>
    <property type="evidence" value="ECO:0007669"/>
    <property type="project" value="TreeGrafter"/>
</dbReference>
<comment type="similarity">
    <text evidence="2">Belongs to the binding-protein-dependent transport system permease family. CysTW subfamily.</text>
</comment>
<sequence length="224" mass="24331">MLAKYFDHFGEFGDLYGQALRETGIMVGYALAISTVIGLFFGVVLVVTRRDHILPNVVVYQVLNVIINILRSLPFIILMVAIIPITKWIVGTSIGIKGAIVPLVVYTAPYIARLMESALLEVDRGVIEAFQAMGATRTQIITRVLLKEARPALILGLTIGTIGLIGASAMAGVVGAGGLGDVAIRYGYQRWKPEVMVTCVILLVLAVQLVQSLGTWIAKRLRKR</sequence>
<comment type="subcellular location">
    <subcellularLocation>
        <location evidence="1 8">Cell membrane</location>
        <topology evidence="1 8">Multi-pass membrane protein</topology>
    </subcellularLocation>
</comment>
<dbReference type="PANTHER" id="PTHR30450">
    <property type="entry name" value="ABC TRANSPORTER PERMEASE"/>
    <property type="match status" value="1"/>
</dbReference>
<reference evidence="10 11" key="1">
    <citation type="submission" date="2019-04" db="EMBL/GenBank/DDBJ databases">
        <title>Cohnella sp. nov., isolated from soil.</title>
        <authorList>
            <person name="Kim W."/>
        </authorList>
    </citation>
    <scope>NUCLEOTIDE SEQUENCE [LARGE SCALE GENOMIC DNA]</scope>
    <source>
        <strain evidence="10 11">CAU 1483</strain>
    </source>
</reference>
<dbReference type="FunFam" id="1.10.3720.10:FF:000002">
    <property type="entry name" value="D-methionine ABC transporter permease MetI"/>
    <property type="match status" value="1"/>
</dbReference>
<dbReference type="OrthoDB" id="9793490at2"/>
<keyword evidence="4" id="KW-1003">Cell membrane</keyword>
<keyword evidence="5 8" id="KW-0812">Transmembrane</keyword>
<dbReference type="AlphaFoldDB" id="A0A4U0F863"/>
<dbReference type="GO" id="GO:0005886">
    <property type="term" value="C:plasma membrane"/>
    <property type="evidence" value="ECO:0007669"/>
    <property type="project" value="UniProtKB-SubCell"/>
</dbReference>
<dbReference type="PANTHER" id="PTHR30450:SF14">
    <property type="entry name" value="TRANSPORTER, PERMEASE PROTEIN, PUTATIVE-RELATED"/>
    <property type="match status" value="1"/>
</dbReference>
<evidence type="ECO:0000256" key="3">
    <source>
        <dbReference type="ARBA" id="ARBA00022448"/>
    </source>
</evidence>
<feature type="transmembrane region" description="Helical" evidence="8">
    <location>
        <begin position="88"/>
        <end position="108"/>
    </location>
</feature>
<feature type="domain" description="ABC transmembrane type-1" evidence="9">
    <location>
        <begin position="20"/>
        <end position="214"/>
    </location>
</feature>
<organism evidence="10 11">
    <name type="scientific">Cohnella pontilimi</name>
    <dbReference type="NCBI Taxonomy" id="2564100"/>
    <lineage>
        <taxon>Bacteria</taxon>
        <taxon>Bacillati</taxon>
        <taxon>Bacillota</taxon>
        <taxon>Bacilli</taxon>
        <taxon>Bacillales</taxon>
        <taxon>Paenibacillaceae</taxon>
        <taxon>Cohnella</taxon>
    </lineage>
</organism>
<accession>A0A4U0F863</accession>
<proteinExistence type="inferred from homology"/>
<evidence type="ECO:0000313" key="10">
    <source>
        <dbReference type="EMBL" id="TJY40916.1"/>
    </source>
</evidence>
<evidence type="ECO:0000256" key="8">
    <source>
        <dbReference type="RuleBase" id="RU363032"/>
    </source>
</evidence>
<evidence type="ECO:0000313" key="11">
    <source>
        <dbReference type="Proteomes" id="UP000309673"/>
    </source>
</evidence>
<feature type="transmembrane region" description="Helical" evidence="8">
    <location>
        <begin position="195"/>
        <end position="218"/>
    </location>
</feature>
<feature type="transmembrane region" description="Helical" evidence="8">
    <location>
        <begin position="25"/>
        <end position="47"/>
    </location>
</feature>
<keyword evidence="6 8" id="KW-1133">Transmembrane helix</keyword>
<feature type="transmembrane region" description="Helical" evidence="8">
    <location>
        <begin position="59"/>
        <end position="82"/>
    </location>
</feature>
<dbReference type="Pfam" id="PF00528">
    <property type="entry name" value="BPD_transp_1"/>
    <property type="match status" value="1"/>
</dbReference>
<keyword evidence="7 8" id="KW-0472">Membrane</keyword>
<dbReference type="Proteomes" id="UP000309673">
    <property type="component" value="Unassembled WGS sequence"/>
</dbReference>
<dbReference type="EMBL" id="SUPK01000007">
    <property type="protein sequence ID" value="TJY40916.1"/>
    <property type="molecule type" value="Genomic_DNA"/>
</dbReference>
<name>A0A4U0F863_9BACL</name>
<comment type="caution">
    <text evidence="10">The sequence shown here is derived from an EMBL/GenBank/DDBJ whole genome shotgun (WGS) entry which is preliminary data.</text>
</comment>
<dbReference type="Gene3D" id="1.10.3720.10">
    <property type="entry name" value="MetI-like"/>
    <property type="match status" value="1"/>
</dbReference>
<evidence type="ECO:0000256" key="6">
    <source>
        <dbReference type="ARBA" id="ARBA00022989"/>
    </source>
</evidence>
<feature type="transmembrane region" description="Helical" evidence="8">
    <location>
        <begin position="152"/>
        <end position="175"/>
    </location>
</feature>
<dbReference type="InterPro" id="IPR035906">
    <property type="entry name" value="MetI-like_sf"/>
</dbReference>
<keyword evidence="3 8" id="KW-0813">Transport</keyword>
<evidence type="ECO:0000259" key="9">
    <source>
        <dbReference type="PROSITE" id="PS50928"/>
    </source>
</evidence>
<dbReference type="RefSeq" id="WP_136778545.1">
    <property type="nucleotide sequence ID" value="NZ_SUPK01000007.1"/>
</dbReference>
<evidence type="ECO:0000256" key="2">
    <source>
        <dbReference type="ARBA" id="ARBA00007069"/>
    </source>
</evidence>
<evidence type="ECO:0000256" key="5">
    <source>
        <dbReference type="ARBA" id="ARBA00022692"/>
    </source>
</evidence>
<dbReference type="SUPFAM" id="SSF161098">
    <property type="entry name" value="MetI-like"/>
    <property type="match status" value="1"/>
</dbReference>
<protein>
    <submittedName>
        <fullName evidence="10">ABC transporter permease</fullName>
    </submittedName>
</protein>